<dbReference type="Pfam" id="PF00691">
    <property type="entry name" value="OmpA"/>
    <property type="match status" value="1"/>
</dbReference>
<protein>
    <submittedName>
        <fullName evidence="4">Outer membrane porin F</fullName>
    </submittedName>
</protein>
<dbReference type="GO" id="GO:0016020">
    <property type="term" value="C:membrane"/>
    <property type="evidence" value="ECO:0007669"/>
    <property type="project" value="UniProtKB-UniRule"/>
</dbReference>
<name>A0A378Q722_FAUOS</name>
<dbReference type="InterPro" id="IPR036737">
    <property type="entry name" value="OmpA-like_sf"/>
</dbReference>
<keyword evidence="2" id="KW-0732">Signal</keyword>
<feature type="signal peptide" evidence="2">
    <location>
        <begin position="1"/>
        <end position="18"/>
    </location>
</feature>
<accession>A0A378Q722</accession>
<dbReference type="CDD" id="cd07185">
    <property type="entry name" value="OmpA_C-like"/>
    <property type="match status" value="1"/>
</dbReference>
<keyword evidence="1" id="KW-0472">Membrane</keyword>
<dbReference type="GeneID" id="35779623"/>
<dbReference type="Gene3D" id="3.30.1330.60">
    <property type="entry name" value="OmpA-like domain"/>
    <property type="match status" value="1"/>
</dbReference>
<dbReference type="EMBL" id="UGPY01000001">
    <property type="protein sequence ID" value="STY96623.1"/>
    <property type="molecule type" value="Genomic_DNA"/>
</dbReference>
<dbReference type="PROSITE" id="PS51257">
    <property type="entry name" value="PROKAR_LIPOPROTEIN"/>
    <property type="match status" value="1"/>
</dbReference>
<sequence length="219" mass="24365">MKKFSLVLSWVLSLGLLAGCNALHTQSNMQKPVSSMTALPLDSDKDGVDDKNDQCMNTPLNVIVDSVGCPLEYNLPSESMFEFRVFFDKNSAAIKPMYLQELHQVVKNRLKSRSDVTAVIIAGTSSDEGDFKAEKMQLSKQRALQLKNTFIQLMGTDPNNTIAIGCGDYNAIANEHSENGSALNRRIYMQFGSDIDNRQLVLDKFGQLKAPYKHCEIAH</sequence>
<dbReference type="Proteomes" id="UP000255230">
    <property type="component" value="Unassembled WGS sequence"/>
</dbReference>
<dbReference type="SUPFAM" id="SSF103647">
    <property type="entry name" value="TSP type-3 repeat"/>
    <property type="match status" value="1"/>
</dbReference>
<evidence type="ECO:0000313" key="4">
    <source>
        <dbReference type="EMBL" id="STY96623.1"/>
    </source>
</evidence>
<evidence type="ECO:0000313" key="5">
    <source>
        <dbReference type="Proteomes" id="UP000255230"/>
    </source>
</evidence>
<feature type="chain" id="PRO_5016995080" evidence="2">
    <location>
        <begin position="19"/>
        <end position="219"/>
    </location>
</feature>
<dbReference type="PROSITE" id="PS51123">
    <property type="entry name" value="OMPA_2"/>
    <property type="match status" value="1"/>
</dbReference>
<dbReference type="InterPro" id="IPR028974">
    <property type="entry name" value="TSP_type-3_rpt"/>
</dbReference>
<gene>
    <name evidence="4" type="primary">oprF</name>
    <name evidence="4" type="ORF">NCTC10465_00386</name>
</gene>
<dbReference type="SUPFAM" id="SSF103088">
    <property type="entry name" value="OmpA-like"/>
    <property type="match status" value="1"/>
</dbReference>
<reference evidence="4 5" key="1">
    <citation type="submission" date="2018-06" db="EMBL/GenBank/DDBJ databases">
        <authorList>
            <consortium name="Pathogen Informatics"/>
            <person name="Doyle S."/>
        </authorList>
    </citation>
    <scope>NUCLEOTIDE SEQUENCE [LARGE SCALE GENOMIC DNA]</scope>
    <source>
        <strain evidence="4 5">NCTC10465</strain>
    </source>
</reference>
<dbReference type="RefSeq" id="WP_062332247.1">
    <property type="nucleotide sequence ID" value="NZ_CBCRZU010000006.1"/>
</dbReference>
<dbReference type="AlphaFoldDB" id="A0A378Q722"/>
<feature type="domain" description="OmpA-like" evidence="3">
    <location>
        <begin position="74"/>
        <end position="195"/>
    </location>
</feature>
<evidence type="ECO:0000256" key="1">
    <source>
        <dbReference type="PROSITE-ProRule" id="PRU00473"/>
    </source>
</evidence>
<evidence type="ECO:0000256" key="2">
    <source>
        <dbReference type="SAM" id="SignalP"/>
    </source>
</evidence>
<dbReference type="KEGG" id="mos:AXE82_05335"/>
<proteinExistence type="predicted"/>
<organism evidence="4 5">
    <name type="scientific">Faucicola osloensis</name>
    <name type="common">Moraxella osloensis</name>
    <dbReference type="NCBI Taxonomy" id="34062"/>
    <lineage>
        <taxon>Bacteria</taxon>
        <taxon>Pseudomonadati</taxon>
        <taxon>Pseudomonadota</taxon>
        <taxon>Gammaproteobacteria</taxon>
        <taxon>Moraxellales</taxon>
        <taxon>Moraxellaceae</taxon>
        <taxon>Faucicola</taxon>
    </lineage>
</organism>
<dbReference type="GO" id="GO:0005509">
    <property type="term" value="F:calcium ion binding"/>
    <property type="evidence" value="ECO:0007669"/>
    <property type="project" value="InterPro"/>
</dbReference>
<dbReference type="InterPro" id="IPR006665">
    <property type="entry name" value="OmpA-like"/>
</dbReference>
<keyword evidence="5" id="KW-1185">Reference proteome</keyword>
<evidence type="ECO:0000259" key="3">
    <source>
        <dbReference type="PROSITE" id="PS51123"/>
    </source>
</evidence>